<gene>
    <name evidence="1" type="ORF">ATN00_20040</name>
</gene>
<dbReference type="KEGG" id="sbd:ATN00_20040"/>
<keyword evidence="1" id="KW-0614">Plasmid</keyword>
<reference evidence="1 2" key="1">
    <citation type="submission" date="2015-11" db="EMBL/GenBank/DDBJ databases">
        <title>A Two-component Flavoprotein Monooxygenase System MeaXY Responsible for para-Hydroxylation of 2-Methyl-6-ethylaniline and 2,6-Diethylaniline in Sphingobium baderi DE-13.</title>
        <authorList>
            <person name="Cheng M."/>
            <person name="Meng Q."/>
            <person name="Yang Y."/>
            <person name="Chu C."/>
            <person name="Yan X."/>
            <person name="He J."/>
            <person name="Li S."/>
        </authorList>
    </citation>
    <scope>NUCLEOTIDE SEQUENCE [LARGE SCALE GENOMIC DNA]</scope>
    <source>
        <strain evidence="1 2">DE-13</strain>
        <plasmid evidence="2">Plasmid pDE1</plasmid>
    </source>
</reference>
<organism evidence="1 2">
    <name type="scientific">Sphingobium baderi</name>
    <dbReference type="NCBI Taxonomy" id="1332080"/>
    <lineage>
        <taxon>Bacteria</taxon>
        <taxon>Pseudomonadati</taxon>
        <taxon>Pseudomonadota</taxon>
        <taxon>Alphaproteobacteria</taxon>
        <taxon>Sphingomonadales</taxon>
        <taxon>Sphingomonadaceae</taxon>
        <taxon>Sphingobium</taxon>
    </lineage>
</organism>
<name>A0A0S3F533_9SPHN</name>
<dbReference type="OrthoDB" id="7501125at2"/>
<accession>A0A0S3F533</accession>
<geneLocation type="plasmid" evidence="1 2">
    <name>pDE1</name>
</geneLocation>
<evidence type="ECO:0000313" key="2">
    <source>
        <dbReference type="Proteomes" id="UP000056968"/>
    </source>
</evidence>
<dbReference type="AlphaFoldDB" id="A0A0S3F533"/>
<evidence type="ECO:0000313" key="1">
    <source>
        <dbReference type="EMBL" id="ALR22805.1"/>
    </source>
</evidence>
<dbReference type="Proteomes" id="UP000056968">
    <property type="component" value="Plasmid pDE1"/>
</dbReference>
<keyword evidence="2" id="KW-1185">Reference proteome</keyword>
<sequence>MGAPSFETDQLTESQVQSFGFVDYVLCRMKQDGLQYRDLALKIGLSKTRTHNVFHPEPSKRRPLYVHEFRAVAAALDLSPLEAALVSDLYSGAGDANEGVESQIKLYSGVLNRLHGHMKEVVERLGGLDWDDIRPSHGEWIIDLIISEIESAYADFAVRKEVRLRDRETF</sequence>
<dbReference type="RefSeq" id="WP_062069051.1">
    <property type="nucleotide sequence ID" value="NZ_CP013265.1"/>
</dbReference>
<protein>
    <submittedName>
        <fullName evidence="1">Uncharacterized protein</fullName>
    </submittedName>
</protein>
<proteinExistence type="predicted"/>
<dbReference type="EMBL" id="CP013265">
    <property type="protein sequence ID" value="ALR22805.1"/>
    <property type="molecule type" value="Genomic_DNA"/>
</dbReference>